<gene>
    <name evidence="2" type="ORF">P0O24_08740</name>
</gene>
<accession>A0ABT5XG31</accession>
<dbReference type="PANTHER" id="PTHR30383:SF5">
    <property type="entry name" value="SGNH HYDROLASE-TYPE ESTERASE DOMAIN-CONTAINING PROTEIN"/>
    <property type="match status" value="1"/>
</dbReference>
<dbReference type="InterPro" id="IPR036514">
    <property type="entry name" value="SGNH_hydro_sf"/>
</dbReference>
<dbReference type="PROSITE" id="PS01098">
    <property type="entry name" value="LIPASE_GDSL_SER"/>
    <property type="match status" value="1"/>
</dbReference>
<dbReference type="Pfam" id="PF13472">
    <property type="entry name" value="Lipase_GDSL_2"/>
    <property type="match status" value="1"/>
</dbReference>
<dbReference type="GO" id="GO:0016787">
    <property type="term" value="F:hydrolase activity"/>
    <property type="evidence" value="ECO:0007669"/>
    <property type="project" value="UniProtKB-KW"/>
</dbReference>
<protein>
    <submittedName>
        <fullName evidence="2">SGNH/GDSL hydrolase family protein</fullName>
    </submittedName>
</protein>
<dbReference type="InterPro" id="IPR013830">
    <property type="entry name" value="SGNH_hydro"/>
</dbReference>
<name>A0ABT5XG31_9EURY</name>
<dbReference type="EMBL" id="JARFPL010000026">
    <property type="protein sequence ID" value="MDF0593669.1"/>
    <property type="molecule type" value="Genomic_DNA"/>
</dbReference>
<dbReference type="RefSeq" id="WP_316969371.1">
    <property type="nucleotide sequence ID" value="NZ_JARFPL010000026.1"/>
</dbReference>
<keyword evidence="2" id="KW-0378">Hydrolase</keyword>
<dbReference type="Gene3D" id="3.40.50.1110">
    <property type="entry name" value="SGNH hydrolase"/>
    <property type="match status" value="1"/>
</dbReference>
<evidence type="ECO:0000259" key="1">
    <source>
        <dbReference type="Pfam" id="PF13472"/>
    </source>
</evidence>
<dbReference type="SUPFAM" id="SSF52266">
    <property type="entry name" value="SGNH hydrolase"/>
    <property type="match status" value="1"/>
</dbReference>
<comment type="caution">
    <text evidence="2">The sequence shown here is derived from an EMBL/GenBank/DDBJ whole genome shotgun (WGS) entry which is preliminary data.</text>
</comment>
<dbReference type="InterPro" id="IPR051532">
    <property type="entry name" value="Ester_Hydrolysis_Enzymes"/>
</dbReference>
<dbReference type="Proteomes" id="UP001215956">
    <property type="component" value="Unassembled WGS sequence"/>
</dbReference>
<evidence type="ECO:0000313" key="3">
    <source>
        <dbReference type="Proteomes" id="UP001215956"/>
    </source>
</evidence>
<keyword evidence="3" id="KW-1185">Reference proteome</keyword>
<feature type="domain" description="SGNH hydrolase-type esterase" evidence="1">
    <location>
        <begin position="29"/>
        <end position="203"/>
    </location>
</feature>
<reference evidence="2 3" key="1">
    <citation type="submission" date="2023-03" db="EMBL/GenBank/DDBJ databases">
        <title>Whole genome sequencing of Methanotrichaceae archaeon M04Ac.</title>
        <authorList>
            <person name="Khomyakova M.A."/>
            <person name="Merkel A.Y."/>
            <person name="Slobodkin A.I."/>
        </authorList>
    </citation>
    <scope>NUCLEOTIDE SEQUENCE [LARGE SCALE GENOMIC DNA]</scope>
    <source>
        <strain evidence="2 3">M04Ac</strain>
    </source>
</reference>
<proteinExistence type="predicted"/>
<dbReference type="InterPro" id="IPR008265">
    <property type="entry name" value="Lipase_GDSL_AS"/>
</dbReference>
<evidence type="ECO:0000313" key="2">
    <source>
        <dbReference type="EMBL" id="MDF0593669.1"/>
    </source>
</evidence>
<dbReference type="PANTHER" id="PTHR30383">
    <property type="entry name" value="THIOESTERASE 1/PROTEASE 1/LYSOPHOSPHOLIPASE L1"/>
    <property type="match status" value="1"/>
</dbReference>
<organism evidence="2 3">
    <name type="scientific">Candidatus Methanocrinis alkalitolerans</name>
    <dbReference type="NCBI Taxonomy" id="3033395"/>
    <lineage>
        <taxon>Archaea</taxon>
        <taxon>Methanobacteriati</taxon>
        <taxon>Methanobacteriota</taxon>
        <taxon>Stenosarchaea group</taxon>
        <taxon>Methanomicrobia</taxon>
        <taxon>Methanotrichales</taxon>
        <taxon>Methanotrichaceae</taxon>
        <taxon>Methanocrinis</taxon>
    </lineage>
</organism>
<sequence length="230" mass="25163">MSGTREPDRRSPERTVSLLEAGERVKMVVFGDSITAGFAVRKGFDAFWLSMLKEKYPKAQVAIINEGACGATSFDGLARLDWSVIAHNPDLVTVNFGINDMYMGVRLGEFKSNLIEIVERILAGSGSGAGPEVLLMSSEPLTTPRFDRMVLSYYQILEDVAEEMGVGFVDVYGAWMGRVAEGVPLESLILPGLDHPNELGYKVIAEELMRFLSGEDGGFRADRTSCVPSQ</sequence>